<gene>
    <name evidence="2" type="ORF">QPX42_05590</name>
</gene>
<dbReference type="Proteomes" id="UP001224412">
    <property type="component" value="Unassembled WGS sequence"/>
</dbReference>
<name>A0AAP4F870_9CORY</name>
<evidence type="ECO:0000256" key="1">
    <source>
        <dbReference type="SAM" id="Phobius"/>
    </source>
</evidence>
<keyword evidence="1" id="KW-0472">Membrane</keyword>
<reference evidence="2" key="1">
    <citation type="submission" date="2023-05" db="EMBL/GenBank/DDBJ databases">
        <title>Metabolic capabilities are highly conserved among human nasal-associated Corynebacterium species in pangenomic analyses.</title>
        <authorList>
            <person name="Tran T.H."/>
            <person name="Roberts A.Q."/>
            <person name="Escapa I.F."/>
            <person name="Gao W."/>
            <person name="Conlan S."/>
            <person name="Kong H."/>
            <person name="Segre J.A."/>
            <person name="Kelly M.S."/>
            <person name="Lemon K.P."/>
        </authorList>
    </citation>
    <scope>NUCLEOTIDE SEQUENCE</scope>
    <source>
        <strain evidence="2">KPL2773</strain>
    </source>
</reference>
<keyword evidence="1" id="KW-1133">Transmembrane helix</keyword>
<dbReference type="EMBL" id="JASNVH010000007">
    <property type="protein sequence ID" value="MDK4307017.1"/>
    <property type="molecule type" value="Genomic_DNA"/>
</dbReference>
<organism evidence="2 3">
    <name type="scientific">Corynebacterium pseudodiphtheriticum</name>
    <dbReference type="NCBI Taxonomy" id="37637"/>
    <lineage>
        <taxon>Bacteria</taxon>
        <taxon>Bacillati</taxon>
        <taxon>Actinomycetota</taxon>
        <taxon>Actinomycetes</taxon>
        <taxon>Mycobacteriales</taxon>
        <taxon>Corynebacteriaceae</taxon>
        <taxon>Corynebacterium</taxon>
    </lineage>
</organism>
<proteinExistence type="predicted"/>
<feature type="transmembrane region" description="Helical" evidence="1">
    <location>
        <begin position="27"/>
        <end position="52"/>
    </location>
</feature>
<evidence type="ECO:0000313" key="3">
    <source>
        <dbReference type="Proteomes" id="UP001224412"/>
    </source>
</evidence>
<evidence type="ECO:0000313" key="2">
    <source>
        <dbReference type="EMBL" id="MDK4307017.1"/>
    </source>
</evidence>
<dbReference type="AlphaFoldDB" id="A0AAP4F870"/>
<accession>A0AAP4F870</accession>
<comment type="caution">
    <text evidence="2">The sequence shown here is derived from an EMBL/GenBank/DDBJ whole genome shotgun (WGS) entry which is preliminary data.</text>
</comment>
<dbReference type="RefSeq" id="WP_284599284.1">
    <property type="nucleotide sequence ID" value="NZ_JASNVH010000007.1"/>
</dbReference>
<protein>
    <submittedName>
        <fullName evidence="2">Uncharacterized protein</fullName>
    </submittedName>
</protein>
<sequence>MAGNLCQGAEFLLKQFSKVRQLSTARFYFEMTGLITVVMGPVLFCRMSWLFAGGMHRFLVVNEHGLSRKTSLVATYFQVGYF</sequence>
<keyword evidence="1" id="KW-0812">Transmembrane</keyword>